<name>A0A6C0F0C3_9ZZZZ</name>
<evidence type="ECO:0000313" key="1">
    <source>
        <dbReference type="EMBL" id="QHT33860.1"/>
    </source>
</evidence>
<sequence>MDNLYNYLSNSSILRTNGVIIKVIEYDFIQFNIILPEDSIIHSISIKPTRWYGFEISLTNSEGQTIYIDDIGYSECRCFDAESDVEDEILRLISIGKCK</sequence>
<dbReference type="AlphaFoldDB" id="A0A6C0F0C3"/>
<accession>A0A6C0F0C3</accession>
<reference evidence="1" key="1">
    <citation type="journal article" date="2020" name="Nature">
        <title>Giant virus diversity and host interactions through global metagenomics.</title>
        <authorList>
            <person name="Schulz F."/>
            <person name="Roux S."/>
            <person name="Paez-Espino D."/>
            <person name="Jungbluth S."/>
            <person name="Walsh D.A."/>
            <person name="Denef V.J."/>
            <person name="McMahon K.D."/>
            <person name="Konstantinidis K.T."/>
            <person name="Eloe-Fadrosh E.A."/>
            <person name="Kyrpides N.C."/>
            <person name="Woyke T."/>
        </authorList>
    </citation>
    <scope>NUCLEOTIDE SEQUENCE</scope>
    <source>
        <strain evidence="1">GVMAG-M-3300009161-52</strain>
    </source>
</reference>
<proteinExistence type="predicted"/>
<protein>
    <submittedName>
        <fullName evidence="1">Uncharacterized protein</fullName>
    </submittedName>
</protein>
<organism evidence="1">
    <name type="scientific">viral metagenome</name>
    <dbReference type="NCBI Taxonomy" id="1070528"/>
    <lineage>
        <taxon>unclassified sequences</taxon>
        <taxon>metagenomes</taxon>
        <taxon>organismal metagenomes</taxon>
    </lineage>
</organism>
<dbReference type="EMBL" id="MN738979">
    <property type="protein sequence ID" value="QHT33860.1"/>
    <property type="molecule type" value="Genomic_DNA"/>
</dbReference>